<reference evidence="6 7" key="1">
    <citation type="journal article" date="2011" name="J. Bacteriol.">
        <title>Genome sequence of the mercury-methylating and pleomorphic Desulfovibrio africanus Strain Walvis Bay.</title>
        <authorList>
            <person name="Brown S.D."/>
            <person name="Wall J.D."/>
            <person name="Kucken A.M."/>
            <person name="Gilmour C.C."/>
            <person name="Podar M."/>
            <person name="Brandt C.C."/>
            <person name="Teshima H."/>
            <person name="Detter J.C."/>
            <person name="Han C.S."/>
            <person name="Land M.L."/>
            <person name="Lucas S."/>
            <person name="Han J."/>
            <person name="Pennacchio L."/>
            <person name="Nolan M."/>
            <person name="Pitluck S."/>
            <person name="Woyke T."/>
            <person name="Goodwin L."/>
            <person name="Palumbo A.V."/>
            <person name="Elias D.A."/>
        </authorList>
    </citation>
    <scope>NUCLEOTIDE SEQUENCE [LARGE SCALE GENOMIC DNA]</scope>
    <source>
        <strain evidence="6 7">Walvis Bay</strain>
    </source>
</reference>
<feature type="region of interest" description="Disordered" evidence="3">
    <location>
        <begin position="333"/>
        <end position="358"/>
    </location>
</feature>
<dbReference type="Proteomes" id="UP000007844">
    <property type="component" value="Chromosome"/>
</dbReference>
<dbReference type="CDD" id="cd00146">
    <property type="entry name" value="PKD"/>
    <property type="match status" value="1"/>
</dbReference>
<evidence type="ECO:0000313" key="6">
    <source>
        <dbReference type="EMBL" id="EGJ51822.1"/>
    </source>
</evidence>
<feature type="signal peptide" evidence="4">
    <location>
        <begin position="1"/>
        <end position="22"/>
    </location>
</feature>
<sequence length="466" mass="51479" precursor="true">MRFLITLALLCAMACVPGLAQAFEEDAPIFPSLKPILALSHSERIDDIDFSDRHIVSGSKDGEVKLFARDGRLLSSSRMHSDPVLGVAFLGEDTIVSVDRSRAVLWNPAQEERKTIRFRDKKKEDIRIDVLGFSDRFSLLTVAKYGLLQVMDLKNGYLLHEFTDIADPVSIDISDSGKFLCLVSNGYPHNFIYIFDLERGALATKLQHEHNVRRASFFDDGRIIVLQEKSGKPDTSVRLVDLRTQADLLSCKLDHERIHDAVPFSGDLLVHADDVFERISLADQKARPLCRPGIPDKSRSNRLKIDADSGLLALLTDNGTAFIYRLGQGQATEAPSSAGLEQPAASRPEPQASAPAAQPPALTLRAEGQEGVAPFTLNLDIELDNLSEPVRKLVVDFGDGTLQTLQPDALSCSHVYKKPGNYRLQAAVQTQGGAVVPSNKLTVSVRPLTFDKFSKDMDKEFQEFKQ</sequence>
<proteinExistence type="predicted"/>
<feature type="domain" description="PKD" evidence="5">
    <location>
        <begin position="396"/>
        <end position="445"/>
    </location>
</feature>
<feature type="compositionally biased region" description="Low complexity" evidence="3">
    <location>
        <begin position="341"/>
        <end position="358"/>
    </location>
</feature>
<dbReference type="SUPFAM" id="SSF49299">
    <property type="entry name" value="PKD domain"/>
    <property type="match status" value="1"/>
</dbReference>
<dbReference type="PROSITE" id="PS50093">
    <property type="entry name" value="PKD"/>
    <property type="match status" value="1"/>
</dbReference>
<dbReference type="eggNOG" id="COG2319">
    <property type="taxonomic scope" value="Bacteria"/>
</dbReference>
<dbReference type="KEGG" id="daf:Desaf_3541"/>
<dbReference type="InterPro" id="IPR036322">
    <property type="entry name" value="WD40_repeat_dom_sf"/>
</dbReference>
<dbReference type="InterPro" id="IPR000601">
    <property type="entry name" value="PKD_dom"/>
</dbReference>
<evidence type="ECO:0000256" key="4">
    <source>
        <dbReference type="SAM" id="SignalP"/>
    </source>
</evidence>
<organism evidence="6 7">
    <name type="scientific">Desulfocurvibacter africanus subsp. africanus str. Walvis Bay</name>
    <dbReference type="NCBI Taxonomy" id="690850"/>
    <lineage>
        <taxon>Bacteria</taxon>
        <taxon>Pseudomonadati</taxon>
        <taxon>Thermodesulfobacteriota</taxon>
        <taxon>Desulfovibrionia</taxon>
        <taxon>Desulfovibrionales</taxon>
        <taxon>Desulfovibrionaceae</taxon>
        <taxon>Desulfocurvibacter</taxon>
    </lineage>
</organism>
<dbReference type="AlphaFoldDB" id="F3YY46"/>
<evidence type="ECO:0000256" key="1">
    <source>
        <dbReference type="ARBA" id="ARBA00022574"/>
    </source>
</evidence>
<keyword evidence="4" id="KW-0732">Signal</keyword>
<dbReference type="RefSeq" id="WP_014261436.1">
    <property type="nucleotide sequence ID" value="NC_016629.1"/>
</dbReference>
<evidence type="ECO:0000313" key="7">
    <source>
        <dbReference type="Proteomes" id="UP000007844"/>
    </source>
</evidence>
<dbReference type="STRING" id="690850.Desaf_3541"/>
<name>F3YY46_DESAF</name>
<dbReference type="SMART" id="SM00320">
    <property type="entry name" value="WD40"/>
    <property type="match status" value="2"/>
</dbReference>
<gene>
    <name evidence="6" type="ORF">Desaf_3541</name>
</gene>
<evidence type="ECO:0000256" key="2">
    <source>
        <dbReference type="ARBA" id="ARBA00022737"/>
    </source>
</evidence>
<dbReference type="PANTHER" id="PTHR22847:SF637">
    <property type="entry name" value="WD REPEAT DOMAIN 5B"/>
    <property type="match status" value="1"/>
</dbReference>
<dbReference type="HOGENOM" id="CLU_586262_0_0_7"/>
<dbReference type="Gene3D" id="2.60.40.10">
    <property type="entry name" value="Immunoglobulins"/>
    <property type="match status" value="1"/>
</dbReference>
<dbReference type="InterPro" id="IPR001680">
    <property type="entry name" value="WD40_rpt"/>
</dbReference>
<evidence type="ECO:0000256" key="3">
    <source>
        <dbReference type="SAM" id="MobiDB-lite"/>
    </source>
</evidence>
<keyword evidence="7" id="KW-1185">Reference proteome</keyword>
<dbReference type="InterPro" id="IPR035986">
    <property type="entry name" value="PKD_dom_sf"/>
</dbReference>
<dbReference type="Gene3D" id="2.130.10.10">
    <property type="entry name" value="YVTN repeat-like/Quinoprotein amine dehydrogenase"/>
    <property type="match status" value="2"/>
</dbReference>
<evidence type="ECO:0000259" key="5">
    <source>
        <dbReference type="PROSITE" id="PS50093"/>
    </source>
</evidence>
<dbReference type="InterPro" id="IPR013783">
    <property type="entry name" value="Ig-like_fold"/>
</dbReference>
<accession>F3YY46</accession>
<keyword evidence="2" id="KW-0677">Repeat</keyword>
<dbReference type="SUPFAM" id="SSF50978">
    <property type="entry name" value="WD40 repeat-like"/>
    <property type="match status" value="1"/>
</dbReference>
<dbReference type="InterPro" id="IPR015943">
    <property type="entry name" value="WD40/YVTN_repeat-like_dom_sf"/>
</dbReference>
<protein>
    <submittedName>
        <fullName evidence="6">WD40 repeat-containing protein</fullName>
    </submittedName>
</protein>
<dbReference type="EMBL" id="CP003221">
    <property type="protein sequence ID" value="EGJ51822.1"/>
    <property type="molecule type" value="Genomic_DNA"/>
</dbReference>
<dbReference type="PANTHER" id="PTHR22847">
    <property type="entry name" value="WD40 REPEAT PROTEIN"/>
    <property type="match status" value="1"/>
</dbReference>
<feature type="chain" id="PRO_5003308810" evidence="4">
    <location>
        <begin position="23"/>
        <end position="466"/>
    </location>
</feature>
<keyword evidence="1" id="KW-0853">WD repeat</keyword>